<reference evidence="1 2" key="1">
    <citation type="submission" date="2011-04" db="EMBL/GenBank/DDBJ databases">
        <title>The Genome Sequence of Clostridium citroniae WAL-19142.</title>
        <authorList>
            <consortium name="The Broad Institute Genome Sequencing Platform"/>
            <person name="Earl A."/>
            <person name="Ward D."/>
            <person name="Feldgarden M."/>
            <person name="Gevers D."/>
            <person name="Warren Y.A."/>
            <person name="Tyrrell K.L."/>
            <person name="Citron D.M."/>
            <person name="Goldstein E.J."/>
            <person name="Daigneault M."/>
            <person name="Allen-Vercoe E."/>
            <person name="Young S.K."/>
            <person name="Zeng Q."/>
            <person name="Gargeya S."/>
            <person name="Fitzgerald M."/>
            <person name="Haas B."/>
            <person name="Abouelleil A."/>
            <person name="Alvarado L."/>
            <person name="Arachchi H.M."/>
            <person name="Berlin A."/>
            <person name="Brown A."/>
            <person name="Chapman S.B."/>
            <person name="Chen Z."/>
            <person name="Dunbar C."/>
            <person name="Freedman E."/>
            <person name="Gearin G."/>
            <person name="Gellesch M."/>
            <person name="Goldberg J."/>
            <person name="Griggs A."/>
            <person name="Gujja S."/>
            <person name="Heilman E.R."/>
            <person name="Heiman D."/>
            <person name="Howarth C."/>
            <person name="Larson L."/>
            <person name="Lui A."/>
            <person name="MacDonald P.J."/>
            <person name="Mehta T."/>
            <person name="Montmayeur A."/>
            <person name="Murphy C."/>
            <person name="Neiman D."/>
            <person name="Pearson M."/>
            <person name="Priest M."/>
            <person name="Roberts A."/>
            <person name="Saif S."/>
            <person name="Shea T."/>
            <person name="Shenoy N."/>
            <person name="Sisk P."/>
            <person name="Stolte C."/>
            <person name="Sykes S."/>
            <person name="White J."/>
            <person name="Yandava C."/>
            <person name="Wortman J."/>
            <person name="Nusbaum C."/>
            <person name="Birren B."/>
        </authorList>
    </citation>
    <scope>NUCLEOTIDE SEQUENCE [LARGE SCALE GENOMIC DNA]</scope>
    <source>
        <strain evidence="1 2">WAL-19142</strain>
    </source>
</reference>
<accession>A0A0J9BWD5</accession>
<evidence type="ECO:0000313" key="2">
    <source>
        <dbReference type="Proteomes" id="UP000037392"/>
    </source>
</evidence>
<name>A0A0J9BWD5_9FIRM</name>
<dbReference type="EMBL" id="ADLK01000029">
    <property type="protein sequence ID" value="KMW16519.1"/>
    <property type="molecule type" value="Genomic_DNA"/>
</dbReference>
<proteinExistence type="predicted"/>
<evidence type="ECO:0000313" key="1">
    <source>
        <dbReference type="EMBL" id="KMW16519.1"/>
    </source>
</evidence>
<organism evidence="1 2">
    <name type="scientific">[Clostridium] citroniae WAL-19142</name>
    <dbReference type="NCBI Taxonomy" id="742734"/>
    <lineage>
        <taxon>Bacteria</taxon>
        <taxon>Bacillati</taxon>
        <taxon>Bacillota</taxon>
        <taxon>Clostridia</taxon>
        <taxon>Lachnospirales</taxon>
        <taxon>Lachnospiraceae</taxon>
        <taxon>Enterocloster</taxon>
    </lineage>
</organism>
<dbReference type="PATRIC" id="fig|742734.4.peg.4306"/>
<sequence>MDRLTMLWIQALHGSGKAYRKLGLVFAAGGIEERTLAKICLERSMELGDEYGFFLYHKLFCKGGQVIDDFSYRTICNEYIRTRSLVKRRQLKPYLELGTKKQRALFRAHYARCKNAETRKN</sequence>
<dbReference type="GeneID" id="93161617"/>
<gene>
    <name evidence="1" type="ORF">HMPREF9470_04019</name>
</gene>
<dbReference type="AlphaFoldDB" id="A0A0J9BWD5"/>
<dbReference type="Proteomes" id="UP000037392">
    <property type="component" value="Unassembled WGS sequence"/>
</dbReference>
<protein>
    <submittedName>
        <fullName evidence="1">Uncharacterized protein</fullName>
    </submittedName>
</protein>
<dbReference type="RefSeq" id="WP_045093416.1">
    <property type="nucleotide sequence ID" value="NZ_KQ235881.1"/>
</dbReference>
<comment type="caution">
    <text evidence="1">The sequence shown here is derived from an EMBL/GenBank/DDBJ whole genome shotgun (WGS) entry which is preliminary data.</text>
</comment>